<accession>A0A4V1KWU0</accession>
<dbReference type="PANTHER" id="PTHR30483">
    <property type="entry name" value="LEUCINE-SPECIFIC-BINDING PROTEIN"/>
    <property type="match status" value="1"/>
</dbReference>
<dbReference type="SUPFAM" id="SSF53822">
    <property type="entry name" value="Periplasmic binding protein-like I"/>
    <property type="match status" value="1"/>
</dbReference>
<evidence type="ECO:0000259" key="5">
    <source>
        <dbReference type="Pfam" id="PF13458"/>
    </source>
</evidence>
<keyword evidence="3" id="KW-0813">Transport</keyword>
<protein>
    <submittedName>
        <fullName evidence="6">ABC transporter substrate-binding protein</fullName>
    </submittedName>
</protein>
<comment type="similarity">
    <text evidence="1">Belongs to the leucine-binding protein family.</text>
</comment>
<gene>
    <name evidence="6" type="ORF">EAS61_12205</name>
</gene>
<dbReference type="PANTHER" id="PTHR30483:SF6">
    <property type="entry name" value="PERIPLASMIC BINDING PROTEIN OF ABC TRANSPORTER FOR NATURAL AMINO ACIDS"/>
    <property type="match status" value="1"/>
</dbReference>
<sequence length="403" mass="43442">MRVARGLLLGSALFCANAAYADEAPIKIGVMNDMSSVYAVAGGRETVEAVRMAIEDTGPVLGKKVELVFADHQNKPDVGSTIARRWYDVDGVDAIVDVPNSAVAFAVQSLAKDKKKISLFVGALSSDVTGPKCDAYTTQWAVDTYSLANVMGTAVLKRGGNRWFFLGADYVFGRALVRDTSAVIEANGGKVLGAVYAPLNTADFSSFLLQAQPTNPNVIGLANSSDDTVNSIKQAVEFGLTSNGATFAAYVLFLEHVQSITLKAAQGLLLANPFYWDLNDETRAWSKRFEEKIGHPPDWDPAMAYSAVFHYLKAVKAAGTRDADAVAAKMREIPVNDFATKDGKVRLDGRVMRNLYLLQVKKPAESKSKWDIYNVVTTVPGEQAFRPLDQGGCPLVNAASGKQ</sequence>
<comment type="caution">
    <text evidence="6">The sequence shown here is derived from an EMBL/GenBank/DDBJ whole genome shotgun (WGS) entry which is preliminary data.</text>
</comment>
<feature type="signal peptide" evidence="4">
    <location>
        <begin position="1"/>
        <end position="21"/>
    </location>
</feature>
<dbReference type="InterPro" id="IPR028081">
    <property type="entry name" value="Leu-bd"/>
</dbReference>
<organism evidence="6 7">
    <name type="scientific">Bradyrhizobium zhanjiangense</name>
    <dbReference type="NCBI Taxonomy" id="1325107"/>
    <lineage>
        <taxon>Bacteria</taxon>
        <taxon>Pseudomonadati</taxon>
        <taxon>Pseudomonadota</taxon>
        <taxon>Alphaproteobacteria</taxon>
        <taxon>Hyphomicrobiales</taxon>
        <taxon>Nitrobacteraceae</taxon>
        <taxon>Bradyrhizobium</taxon>
    </lineage>
</organism>
<dbReference type="Gene3D" id="3.40.50.2300">
    <property type="match status" value="2"/>
</dbReference>
<evidence type="ECO:0000313" key="7">
    <source>
        <dbReference type="Proteomes" id="UP000290174"/>
    </source>
</evidence>
<dbReference type="Proteomes" id="UP000290174">
    <property type="component" value="Unassembled WGS sequence"/>
</dbReference>
<evidence type="ECO:0000313" key="6">
    <source>
        <dbReference type="EMBL" id="RXG99443.1"/>
    </source>
</evidence>
<evidence type="ECO:0000256" key="4">
    <source>
        <dbReference type="SAM" id="SignalP"/>
    </source>
</evidence>
<proteinExistence type="inferred from homology"/>
<keyword evidence="3" id="KW-0029">Amino-acid transport</keyword>
<feature type="domain" description="Leucine-binding protein" evidence="5">
    <location>
        <begin position="25"/>
        <end position="361"/>
    </location>
</feature>
<dbReference type="Pfam" id="PF13458">
    <property type="entry name" value="Peripla_BP_6"/>
    <property type="match status" value="1"/>
</dbReference>
<evidence type="ECO:0000256" key="1">
    <source>
        <dbReference type="ARBA" id="ARBA00010062"/>
    </source>
</evidence>
<evidence type="ECO:0000256" key="2">
    <source>
        <dbReference type="ARBA" id="ARBA00022729"/>
    </source>
</evidence>
<dbReference type="InterPro" id="IPR051010">
    <property type="entry name" value="BCAA_transport"/>
</dbReference>
<dbReference type="RefSeq" id="WP_128933781.1">
    <property type="nucleotide sequence ID" value="NZ_CP022221.1"/>
</dbReference>
<evidence type="ECO:0000256" key="3">
    <source>
        <dbReference type="ARBA" id="ARBA00022970"/>
    </source>
</evidence>
<dbReference type="EMBL" id="RKMK01000008">
    <property type="protein sequence ID" value="RXG99443.1"/>
    <property type="molecule type" value="Genomic_DNA"/>
</dbReference>
<dbReference type="CDD" id="cd06327">
    <property type="entry name" value="PBP1_SBP-like"/>
    <property type="match status" value="1"/>
</dbReference>
<reference evidence="6 7" key="1">
    <citation type="submission" date="2018-11" db="EMBL/GenBank/DDBJ databases">
        <title>Bradyrhizobium sp. nov., isolated from effective nodules of peanut in China.</title>
        <authorList>
            <person name="Li Y."/>
        </authorList>
    </citation>
    <scope>NUCLEOTIDE SEQUENCE [LARGE SCALE GENOMIC DNA]</scope>
    <source>
        <strain evidence="6 7">CCBAU 51770</strain>
    </source>
</reference>
<dbReference type="InterPro" id="IPR028082">
    <property type="entry name" value="Peripla_BP_I"/>
</dbReference>
<dbReference type="GO" id="GO:0006865">
    <property type="term" value="P:amino acid transport"/>
    <property type="evidence" value="ECO:0007669"/>
    <property type="project" value="UniProtKB-KW"/>
</dbReference>
<feature type="chain" id="PRO_5020367296" evidence="4">
    <location>
        <begin position="22"/>
        <end position="403"/>
    </location>
</feature>
<name>A0A4V1KWU0_9BRAD</name>
<dbReference type="AlphaFoldDB" id="A0A4V1KWU0"/>
<keyword evidence="2 4" id="KW-0732">Signal</keyword>